<organism evidence="3 4">
    <name type="scientific">Nothophoma quercina</name>
    <dbReference type="NCBI Taxonomy" id="749835"/>
    <lineage>
        <taxon>Eukaryota</taxon>
        <taxon>Fungi</taxon>
        <taxon>Dikarya</taxon>
        <taxon>Ascomycota</taxon>
        <taxon>Pezizomycotina</taxon>
        <taxon>Dothideomycetes</taxon>
        <taxon>Pleosporomycetidae</taxon>
        <taxon>Pleosporales</taxon>
        <taxon>Pleosporineae</taxon>
        <taxon>Didymellaceae</taxon>
        <taxon>Nothophoma</taxon>
    </lineage>
</organism>
<feature type="domain" description="PAS-like" evidence="2">
    <location>
        <begin position="236"/>
        <end position="356"/>
    </location>
</feature>
<dbReference type="EMBL" id="JAKIXB020000020">
    <property type="protein sequence ID" value="KAL1599270.1"/>
    <property type="molecule type" value="Genomic_DNA"/>
</dbReference>
<feature type="compositionally biased region" description="Polar residues" evidence="1">
    <location>
        <begin position="1"/>
        <end position="19"/>
    </location>
</feature>
<accession>A0ABR3R4A7</accession>
<evidence type="ECO:0000313" key="3">
    <source>
        <dbReference type="EMBL" id="KAL1599270.1"/>
    </source>
</evidence>
<evidence type="ECO:0000259" key="2">
    <source>
        <dbReference type="Pfam" id="PF26131"/>
    </source>
</evidence>
<reference evidence="3 4" key="1">
    <citation type="submission" date="2024-02" db="EMBL/GenBank/DDBJ databases">
        <title>De novo assembly and annotation of 12 fungi associated with fruit tree decline syndrome in Ontario, Canada.</title>
        <authorList>
            <person name="Sulman M."/>
            <person name="Ellouze W."/>
            <person name="Ilyukhin E."/>
        </authorList>
    </citation>
    <scope>NUCLEOTIDE SEQUENCE [LARGE SCALE GENOMIC DNA]</scope>
    <source>
        <strain evidence="3 4">M97-236</strain>
    </source>
</reference>
<dbReference type="InterPro" id="IPR058846">
    <property type="entry name" value="PAS-like"/>
</dbReference>
<evidence type="ECO:0000313" key="4">
    <source>
        <dbReference type="Proteomes" id="UP001521222"/>
    </source>
</evidence>
<proteinExistence type="predicted"/>
<feature type="region of interest" description="Disordered" evidence="1">
    <location>
        <begin position="388"/>
        <end position="451"/>
    </location>
</feature>
<evidence type="ECO:0000256" key="1">
    <source>
        <dbReference type="SAM" id="MobiDB-lite"/>
    </source>
</evidence>
<comment type="caution">
    <text evidence="3">The sequence shown here is derived from an EMBL/GenBank/DDBJ whole genome shotgun (WGS) entry which is preliminary data.</text>
</comment>
<feature type="compositionally biased region" description="Low complexity" evidence="1">
    <location>
        <begin position="89"/>
        <end position="100"/>
    </location>
</feature>
<feature type="region of interest" description="Disordered" evidence="1">
    <location>
        <begin position="1"/>
        <end position="128"/>
    </location>
</feature>
<gene>
    <name evidence="3" type="ORF">SLS59_006287</name>
</gene>
<name>A0ABR3R4A7_9PLEO</name>
<dbReference type="Pfam" id="PF26131">
    <property type="entry name" value="PAS-like"/>
    <property type="match status" value="1"/>
</dbReference>
<feature type="compositionally biased region" description="Low complexity" evidence="1">
    <location>
        <begin position="200"/>
        <end position="226"/>
    </location>
</feature>
<sequence length="536" mass="58132">MSTQPKSIFTGATPSPSSPDNRRLSTPEYHEALNPSPEGLQPPTPTEQPSSALFPSPERPWSLRNPLDILTAAPRPSSAPVSGGEEFKAPLPVVTPPAVAGFKRSAPRTRDDAPATEPLHKRRRLHTRTRHSLDLFNCASSRPVRYDGQPPSPLFFSSKRARPHLPARFSSSEAAARMLSKTRGEDGGIKTVTLARGTFSGLSPPGTTSVTSGRSSERSSMPRTSSPDVRERSDALKLLGSVGVIELLEHDTRPTFIVDIGDYANYAPESSTLQILFANNALRSNASIWETVAGKPPEQFADEAASHATNQFRGWLLSTVAQGDEWDTNPTPVEHGGIIWSCYTLRKRLRIVSGATPPMTTAEIPSTSASVEFAIPSASSVGHLSGRALDTASSSNQNSERQDYFGPPLVQESEEPNPLSVMTHNHMSNTVTNSSSNSSGPISHPSHSTLPSIEDASFTNECVLRAQSAGDVDSFHREPKAPQDHDMGFFDWTRLSLSPSLPRHIQFARSVDWASTALGPIEYWSNDLRAMCNLIM</sequence>
<dbReference type="Proteomes" id="UP001521222">
    <property type="component" value="Unassembled WGS sequence"/>
</dbReference>
<feature type="compositionally biased region" description="Basic and acidic residues" evidence="1">
    <location>
        <begin position="20"/>
        <end position="31"/>
    </location>
</feature>
<keyword evidence="4" id="KW-1185">Reference proteome</keyword>
<protein>
    <recommendedName>
        <fullName evidence="2">PAS-like domain-containing protein</fullName>
    </recommendedName>
</protein>
<feature type="compositionally biased region" description="Low complexity" evidence="1">
    <location>
        <begin position="423"/>
        <end position="449"/>
    </location>
</feature>
<feature type="region of interest" description="Disordered" evidence="1">
    <location>
        <begin position="169"/>
        <end position="232"/>
    </location>
</feature>